<sequence>MSSSMRILTYNTQMRSALMEMGFPPSIPPVYTAPQRAKLVSRAILDSAEEIDVVCLNEIFDEPSRAILSQELEDEFPFQVSKVDTFHSRIVTPGIADDIQELVWELTFGPVGDLTGLAMLKLEDSGLFLASRYPFATVPTPPEVVALLGPLAFPNGVPVVRFQMYADSSDADKFAAKGVLYARLDPPGAGVRHVFISHSQADSEAIEENADDRQKQIEAVAGFIEHCIEETPPFAEEVFFLGDLNVVGHGAKDPKAHPPDGDLPEWTNLFGTPNAPMFDQLVDRWGRDQCPGGATGRTDPGFTADVVYPPARQRLDYLLTSASSQLAVQHLRIHRELADPKGVLPFLSDHQPLLADINVVTPHGTPATALVTPDVVDFDDDDSLFDGRVKWYRFDVPGTYDVDLQHDGADTAYEIYLGDDFSTPQPPYRNVTDPERGPRFVLAAPFFVKVHLVDRRSECSYTLRSHRHEGRTWRDAIVLVPDQLRHERFPAQPFNVDTNDAEWDDAESKWFLVETPRIPLPHAAQLGVGVFDPVREIGGATLTTPVRVTLGQWDGVSPPASLAAQSGPSSSPQNISWEAGDNEHFFVLVQRQSGTATAVSFDIVMSTTLSLLIARPAIEMSLTCREETSGWGADDIALEIRADGDLVADIPNSVIGDFEDDAVRHVGDKIPAPITPYTQSIEVRVIEEDDIDPDDVGVGTIPLVADVEDAPGFTVLHPGMDGRILGSLEIGVDDGTYALCCVISRWHPSA</sequence>
<dbReference type="KEGG" id="noy:EXE57_06680"/>
<dbReference type="InterPro" id="IPR036691">
    <property type="entry name" value="Endo/exonu/phosph_ase_sf"/>
</dbReference>
<dbReference type="RefSeq" id="WP_135075395.1">
    <property type="nucleotide sequence ID" value="NZ_CP038267.1"/>
</dbReference>
<protein>
    <submittedName>
        <fullName evidence="1">Uncharacterized protein</fullName>
    </submittedName>
</protein>
<dbReference type="SUPFAM" id="SSF56219">
    <property type="entry name" value="DNase I-like"/>
    <property type="match status" value="1"/>
</dbReference>
<evidence type="ECO:0000313" key="2">
    <source>
        <dbReference type="Proteomes" id="UP000294894"/>
    </source>
</evidence>
<dbReference type="InterPro" id="IPR038772">
    <property type="entry name" value="Sph/SMPD2-like"/>
</dbReference>
<dbReference type="PANTHER" id="PTHR16320">
    <property type="entry name" value="SPHINGOMYELINASE FAMILY MEMBER"/>
    <property type="match status" value="1"/>
</dbReference>
<name>A0A4P7GJ13_9ACTN</name>
<dbReference type="OrthoDB" id="9787701at2"/>
<dbReference type="EMBL" id="CP038267">
    <property type="protein sequence ID" value="QBR91998.1"/>
    <property type="molecule type" value="Genomic_DNA"/>
</dbReference>
<dbReference type="Gene3D" id="3.60.10.10">
    <property type="entry name" value="Endonuclease/exonuclease/phosphatase"/>
    <property type="match status" value="1"/>
</dbReference>
<accession>A0A4P7GJ13</accession>
<dbReference type="PANTHER" id="PTHR16320:SF23">
    <property type="entry name" value="SPHINGOMYELINASE C 1"/>
    <property type="match status" value="1"/>
</dbReference>
<reference evidence="1 2" key="1">
    <citation type="submission" date="2019-03" db="EMBL/GenBank/DDBJ databases">
        <title>Three New Species of Nocardioides, Nocardioides euryhalodurans sp. nov., Nocardioides seonyuensis sp. nov. and Nocardioides eburneoflavus sp. nov., Iolated from Soil.</title>
        <authorList>
            <person name="Roh S.G."/>
            <person name="Lee C."/>
            <person name="Kim M.-K."/>
            <person name="Kim S.B."/>
        </authorList>
    </citation>
    <scope>NUCLEOTIDE SEQUENCE [LARGE SCALE GENOMIC DNA]</scope>
    <source>
        <strain evidence="1 2">MMS17-SY117</strain>
    </source>
</reference>
<dbReference type="GO" id="GO:0004767">
    <property type="term" value="F:sphingomyelin phosphodiesterase activity"/>
    <property type="evidence" value="ECO:0007669"/>
    <property type="project" value="InterPro"/>
</dbReference>
<keyword evidence="2" id="KW-1185">Reference proteome</keyword>
<gene>
    <name evidence="1" type="ORF">EXE57_06680</name>
</gene>
<proteinExistence type="predicted"/>
<organism evidence="1 2">
    <name type="scientific">Nocardioides euryhalodurans</name>
    <dbReference type="NCBI Taxonomy" id="2518370"/>
    <lineage>
        <taxon>Bacteria</taxon>
        <taxon>Bacillati</taxon>
        <taxon>Actinomycetota</taxon>
        <taxon>Actinomycetes</taxon>
        <taxon>Propionibacteriales</taxon>
        <taxon>Nocardioidaceae</taxon>
        <taxon>Nocardioides</taxon>
    </lineage>
</organism>
<dbReference type="AlphaFoldDB" id="A0A4P7GJ13"/>
<evidence type="ECO:0000313" key="1">
    <source>
        <dbReference type="EMBL" id="QBR91998.1"/>
    </source>
</evidence>
<dbReference type="Proteomes" id="UP000294894">
    <property type="component" value="Chromosome"/>
</dbReference>